<protein>
    <recommendedName>
        <fullName evidence="11">ABC transporter domain-containing protein</fullName>
    </recommendedName>
</protein>
<dbReference type="CDD" id="cd03263">
    <property type="entry name" value="ABC_subfamily_A"/>
    <property type="match status" value="1"/>
</dbReference>
<gene>
    <name evidence="12" type="ORF">KVV02_006174</name>
</gene>
<dbReference type="InterPro" id="IPR003593">
    <property type="entry name" value="AAA+_ATPase"/>
</dbReference>
<dbReference type="GO" id="GO:0016020">
    <property type="term" value="C:membrane"/>
    <property type="evidence" value="ECO:0007669"/>
    <property type="project" value="UniProtKB-SubCell"/>
</dbReference>
<feature type="region of interest" description="Disordered" evidence="9">
    <location>
        <begin position="103"/>
        <end position="139"/>
    </location>
</feature>
<organism evidence="12 13">
    <name type="scientific">Mortierella alpina</name>
    <name type="common">Oleaginous fungus</name>
    <name type="synonym">Mortierella renispora</name>
    <dbReference type="NCBI Taxonomy" id="64518"/>
    <lineage>
        <taxon>Eukaryota</taxon>
        <taxon>Fungi</taxon>
        <taxon>Fungi incertae sedis</taxon>
        <taxon>Mucoromycota</taxon>
        <taxon>Mortierellomycotina</taxon>
        <taxon>Mortierellomycetes</taxon>
        <taxon>Mortierellales</taxon>
        <taxon>Mortierellaceae</taxon>
        <taxon>Mortierella</taxon>
    </lineage>
</organism>
<dbReference type="EMBL" id="JAIFTL010000016">
    <property type="protein sequence ID" value="KAG9326663.1"/>
    <property type="molecule type" value="Genomic_DNA"/>
</dbReference>
<feature type="domain" description="ABC transporter" evidence="11">
    <location>
        <begin position="727"/>
        <end position="1001"/>
    </location>
</feature>
<comment type="subcellular location">
    <subcellularLocation>
        <location evidence="1">Membrane</location>
        <topology evidence="1">Multi-pass membrane protein</topology>
    </subcellularLocation>
</comment>
<evidence type="ECO:0000259" key="11">
    <source>
        <dbReference type="PROSITE" id="PS50893"/>
    </source>
</evidence>
<dbReference type="Pfam" id="PF00005">
    <property type="entry name" value="ABC_tran"/>
    <property type="match status" value="1"/>
</dbReference>
<dbReference type="FunFam" id="3.40.50.300:FF:000335">
    <property type="entry name" value="ATP binding cassette subfamily A member 5"/>
    <property type="match status" value="1"/>
</dbReference>
<dbReference type="PANTHER" id="PTHR19229">
    <property type="entry name" value="ATP-BINDING CASSETTE TRANSPORTER SUBFAMILY A ABCA"/>
    <property type="match status" value="1"/>
</dbReference>
<feature type="compositionally biased region" description="Low complexity" evidence="9">
    <location>
        <begin position="1013"/>
        <end position="1022"/>
    </location>
</feature>
<evidence type="ECO:0000313" key="12">
    <source>
        <dbReference type="EMBL" id="KAG9326663.1"/>
    </source>
</evidence>
<dbReference type="InterPro" id="IPR003439">
    <property type="entry name" value="ABC_transporter-like_ATP-bd"/>
</dbReference>
<accession>A0A9P8CZH9</accession>
<keyword evidence="5" id="KW-0547">Nucleotide-binding</keyword>
<keyword evidence="3" id="KW-0813">Transport</keyword>
<evidence type="ECO:0000256" key="10">
    <source>
        <dbReference type="SAM" id="Phobius"/>
    </source>
</evidence>
<dbReference type="GO" id="GO:0140359">
    <property type="term" value="F:ABC-type transporter activity"/>
    <property type="evidence" value="ECO:0007669"/>
    <property type="project" value="InterPro"/>
</dbReference>
<dbReference type="InterPro" id="IPR013525">
    <property type="entry name" value="ABC2_TM"/>
</dbReference>
<evidence type="ECO:0000256" key="2">
    <source>
        <dbReference type="ARBA" id="ARBA00008869"/>
    </source>
</evidence>
<evidence type="ECO:0000256" key="1">
    <source>
        <dbReference type="ARBA" id="ARBA00004141"/>
    </source>
</evidence>
<evidence type="ECO:0000256" key="3">
    <source>
        <dbReference type="ARBA" id="ARBA00022448"/>
    </source>
</evidence>
<feature type="transmembrane region" description="Helical" evidence="10">
    <location>
        <begin position="459"/>
        <end position="492"/>
    </location>
</feature>
<feature type="transmembrane region" description="Helical" evidence="10">
    <location>
        <begin position="632"/>
        <end position="649"/>
    </location>
</feature>
<feature type="transmembrane region" description="Helical" evidence="10">
    <location>
        <begin position="182"/>
        <end position="201"/>
    </location>
</feature>
<comment type="similarity">
    <text evidence="2">Belongs to the ABC transporter superfamily. ABCA family.</text>
</comment>
<dbReference type="SUPFAM" id="SSF52540">
    <property type="entry name" value="P-loop containing nucleoside triphosphate hydrolases"/>
    <property type="match status" value="1"/>
</dbReference>
<dbReference type="GO" id="GO:0016887">
    <property type="term" value="F:ATP hydrolysis activity"/>
    <property type="evidence" value="ECO:0007669"/>
    <property type="project" value="InterPro"/>
</dbReference>
<feature type="transmembrane region" description="Helical" evidence="10">
    <location>
        <begin position="416"/>
        <end position="439"/>
    </location>
</feature>
<evidence type="ECO:0000256" key="4">
    <source>
        <dbReference type="ARBA" id="ARBA00022692"/>
    </source>
</evidence>
<dbReference type="Proteomes" id="UP000717515">
    <property type="component" value="Unassembled WGS sequence"/>
</dbReference>
<keyword evidence="7 10" id="KW-1133">Transmembrane helix</keyword>
<evidence type="ECO:0000256" key="5">
    <source>
        <dbReference type="ARBA" id="ARBA00022741"/>
    </source>
</evidence>
<keyword evidence="6" id="KW-0067">ATP-binding</keyword>
<evidence type="ECO:0000256" key="6">
    <source>
        <dbReference type="ARBA" id="ARBA00022840"/>
    </source>
</evidence>
<dbReference type="GO" id="GO:0005319">
    <property type="term" value="F:lipid transporter activity"/>
    <property type="evidence" value="ECO:0007669"/>
    <property type="project" value="TreeGrafter"/>
</dbReference>
<feature type="transmembrane region" description="Helical" evidence="10">
    <location>
        <begin position="498"/>
        <end position="521"/>
    </location>
</feature>
<keyword evidence="4 10" id="KW-0812">Transmembrane</keyword>
<reference evidence="12" key="1">
    <citation type="submission" date="2021-07" db="EMBL/GenBank/DDBJ databases">
        <title>Draft genome of Mortierella alpina, strain LL118, isolated from an aspen leaf litter sample.</title>
        <authorList>
            <person name="Yang S."/>
            <person name="Vinatzer B.A."/>
        </authorList>
    </citation>
    <scope>NUCLEOTIDE SEQUENCE</scope>
    <source>
        <strain evidence="12">LL118</strain>
    </source>
</reference>
<dbReference type="GO" id="GO:0005524">
    <property type="term" value="F:ATP binding"/>
    <property type="evidence" value="ECO:0007669"/>
    <property type="project" value="UniProtKB-KW"/>
</dbReference>
<evidence type="ECO:0000256" key="8">
    <source>
        <dbReference type="ARBA" id="ARBA00023136"/>
    </source>
</evidence>
<evidence type="ECO:0000256" key="9">
    <source>
        <dbReference type="SAM" id="MobiDB-lite"/>
    </source>
</evidence>
<dbReference type="InterPro" id="IPR027417">
    <property type="entry name" value="P-loop_NTPase"/>
</dbReference>
<keyword evidence="8 10" id="KW-0472">Membrane</keyword>
<comment type="caution">
    <text evidence="12">The sequence shown here is derived from an EMBL/GenBank/DDBJ whole genome shotgun (WGS) entry which is preliminary data.</text>
</comment>
<proteinExistence type="inferred from homology"/>
<feature type="region of interest" description="Disordered" evidence="9">
    <location>
        <begin position="1011"/>
        <end position="1033"/>
    </location>
</feature>
<evidence type="ECO:0000313" key="13">
    <source>
        <dbReference type="Proteomes" id="UP000717515"/>
    </source>
</evidence>
<dbReference type="PANTHER" id="PTHR19229:SF205">
    <property type="entry name" value="ABC TRANSPORTER A FAMILY MEMBER 1-RELATED"/>
    <property type="match status" value="1"/>
</dbReference>
<name>A0A9P8CZH9_MORAP</name>
<dbReference type="SMART" id="SM00382">
    <property type="entry name" value="AAA"/>
    <property type="match status" value="1"/>
</dbReference>
<dbReference type="AlphaFoldDB" id="A0A9P8CZH9"/>
<feature type="transmembrane region" description="Helical" evidence="10">
    <location>
        <begin position="528"/>
        <end position="550"/>
    </location>
</feature>
<dbReference type="Gene3D" id="3.40.50.300">
    <property type="entry name" value="P-loop containing nucleotide triphosphate hydrolases"/>
    <property type="match status" value="1"/>
</dbReference>
<dbReference type="Pfam" id="PF12698">
    <property type="entry name" value="ABC2_membrane_3"/>
    <property type="match status" value="1"/>
</dbReference>
<sequence>MLLVSQERDIPYRTPGKKKTSTPKGKLFIKRTNTDFEESHSFSYFYLVFYLIVRDPSTLSLVPADRLRFSAREAPLPLTSPPLQHRSTAFFFSFPSPYPTMSRGHALEPRDADSRSHHSNRSQNSHQHHNPGSTVSTPSTAAASSSIVFATARPSSGAGRWFRQLAVVCRLNTILQIRYWKAALLQAILLPLLVIGIIFGAQKASTAGDGKVNAANNVVQTWKMDGLYQCKPEPLSNACMTLVYAPQDAETTQIMNYFQTKNQERTKAAIAMEGQVWQDMASVPSNNMGIVPMPSDKFIYDYALAHPDTIKLGVVFTKEVPANGPVHWNYQVWYNMSQAVNMSTVPGYKYTKEAGVSREDSMDDAYGVQLPNMIRALDESLLTFLDPAHQQADLDYSLKSFPTASSKSRYNSKDSILISLSNLLALPASITMAMAMLRVAREKENKNKESMQMMGLSPVVYWSAQWLTSWIMALIQGSVIVVLGYAFGISLFRNTNWFVLWCMFVLLAYGLTLFGFFLTTFCQKSGTALAFGFAVVVAVLIIVPILGGPYWSGMWVKDNAKAYTWIVSFFFPPLHFARLIGQISALALGQNDPSTGDYMSGPGFFFSNLTNYKYEGSDAAWADWLPQPVSGLTYYGITIVLLALMTLYFDQVIPNEHGHSRGLFFFFGSLGKLFQHIRYGGSAGVARQKSADAQRILPYEGIPPQNEDSDVIAERERAVHCQSQVAIRISNLTKVYTKNGPGFFKNLYLTLCCCCCGKRRRSNKVVNKAVDRLNMLTEPDELFALLGQNGAGKSTTMQMLYGVTDPTSGDAFLFDRSIRTDMQAIRASMGVCPQHDILFSDLSCWEHMQLYAGIKDLPADALVASFDEKEPIKENMRERPSWIRSRLEAVQLWKDRDTMAGRLSGGMKRRLSTIISTIGDPTVLILDEPTTGMDPIHRRHVWTFLAQFKRGRSILLTTHSMEEADALGDKVAIMVSGHLKAIGNTTRLKNKFGNGYRVEMALGNFIPSVQDPAHAQQQQHQQRGNVPSQKQLEQEMTEATMAIIPQSTLLDQSGGVMVFGIPMHSIERMADLTAMLERCQAQGKIKQWGIAQTSLEEVFLSLIRGSEDRH</sequence>
<evidence type="ECO:0000256" key="7">
    <source>
        <dbReference type="ARBA" id="ARBA00022989"/>
    </source>
</evidence>
<dbReference type="PROSITE" id="PS50893">
    <property type="entry name" value="ABC_TRANSPORTER_2"/>
    <property type="match status" value="1"/>
</dbReference>
<feature type="compositionally biased region" description="Basic and acidic residues" evidence="9">
    <location>
        <begin position="105"/>
        <end position="116"/>
    </location>
</feature>
<dbReference type="InterPro" id="IPR026082">
    <property type="entry name" value="ABCA"/>
</dbReference>